<gene>
    <name evidence="2" type="ORF">ET445_09845</name>
</gene>
<dbReference type="KEGG" id="agf:ET445_09845"/>
<dbReference type="PANTHER" id="PTHR43861">
    <property type="entry name" value="TRANS-ACONITATE 2-METHYLTRANSFERASE-RELATED"/>
    <property type="match status" value="1"/>
</dbReference>
<feature type="domain" description="Methyltransferase" evidence="1">
    <location>
        <begin position="61"/>
        <end position="178"/>
    </location>
</feature>
<dbReference type="GO" id="GO:0008168">
    <property type="term" value="F:methyltransferase activity"/>
    <property type="evidence" value="ECO:0007669"/>
    <property type="project" value="UniProtKB-KW"/>
</dbReference>
<keyword evidence="2" id="KW-0489">Methyltransferase</keyword>
<dbReference type="PANTHER" id="PTHR43861:SF1">
    <property type="entry name" value="TRANS-ACONITATE 2-METHYLTRANSFERASE"/>
    <property type="match status" value="1"/>
</dbReference>
<evidence type="ECO:0000259" key="1">
    <source>
        <dbReference type="Pfam" id="PF13847"/>
    </source>
</evidence>
<dbReference type="EMBL" id="CP035491">
    <property type="protein sequence ID" value="QAY73595.1"/>
    <property type="molecule type" value="Genomic_DNA"/>
</dbReference>
<dbReference type="AlphaFoldDB" id="A0A4P6FCP6"/>
<dbReference type="CDD" id="cd02440">
    <property type="entry name" value="AdoMet_MTases"/>
    <property type="match status" value="1"/>
</dbReference>
<dbReference type="RefSeq" id="WP_129191015.1">
    <property type="nucleotide sequence ID" value="NZ_CP035491.1"/>
</dbReference>
<dbReference type="InterPro" id="IPR029063">
    <property type="entry name" value="SAM-dependent_MTases_sf"/>
</dbReference>
<dbReference type="Proteomes" id="UP000291259">
    <property type="component" value="Chromosome"/>
</dbReference>
<name>A0A4P6FCP6_9MICO</name>
<organism evidence="2 3">
    <name type="scientific">Agromyces protaetiae</name>
    <dbReference type="NCBI Taxonomy" id="2509455"/>
    <lineage>
        <taxon>Bacteria</taxon>
        <taxon>Bacillati</taxon>
        <taxon>Actinomycetota</taxon>
        <taxon>Actinomycetes</taxon>
        <taxon>Micrococcales</taxon>
        <taxon>Microbacteriaceae</taxon>
        <taxon>Agromyces</taxon>
    </lineage>
</organism>
<dbReference type="InterPro" id="IPR025714">
    <property type="entry name" value="Methyltranfer_dom"/>
</dbReference>
<sequence length="305" mass="34062">MTTVDRHEGDWLDDNRANWDDRVPVHVASPFYDRDTVRSGGSVLDPISKAGVERLFPEGLDGVRVLHLQCHFGSDTLSLANLGATVIGLDFSRPAVEEARSAAAALGYDSYRARFIEGNVYDARRLLPEPESFDLVFVTWGTINWLPDVAEWARIVAWFLKPGGRLYFADGHPTAWMFDAPETVAKSEADVSKATDASRPVLPVVRYPYAQEGPDVLEDPSDYADPGASIEHARTWEWAHPLSETMRALRDAGLAIDEFEEHYRLPWQAFPGLSELGEGMYGWPAEPWIPLAVEIVARHETSAER</sequence>
<reference evidence="2 3" key="1">
    <citation type="submission" date="2019-01" db="EMBL/GenBank/DDBJ databases">
        <title>Genome sequencing of strain FW100M-8.</title>
        <authorList>
            <person name="Heo J."/>
            <person name="Kim S.-J."/>
            <person name="Kim J.-S."/>
            <person name="Hong S.-B."/>
            <person name="Kwon S.-W."/>
        </authorList>
    </citation>
    <scope>NUCLEOTIDE SEQUENCE [LARGE SCALE GENOMIC DNA]</scope>
    <source>
        <strain evidence="2 3">FW100M-8</strain>
    </source>
</reference>
<dbReference type="Pfam" id="PF13847">
    <property type="entry name" value="Methyltransf_31"/>
    <property type="match status" value="1"/>
</dbReference>
<dbReference type="GO" id="GO:0032259">
    <property type="term" value="P:methylation"/>
    <property type="evidence" value="ECO:0007669"/>
    <property type="project" value="UniProtKB-KW"/>
</dbReference>
<dbReference type="OrthoDB" id="8385759at2"/>
<keyword evidence="2" id="KW-0808">Transferase</keyword>
<evidence type="ECO:0000313" key="3">
    <source>
        <dbReference type="Proteomes" id="UP000291259"/>
    </source>
</evidence>
<evidence type="ECO:0000313" key="2">
    <source>
        <dbReference type="EMBL" id="QAY73595.1"/>
    </source>
</evidence>
<keyword evidence="3" id="KW-1185">Reference proteome</keyword>
<dbReference type="SUPFAM" id="SSF53335">
    <property type="entry name" value="S-adenosyl-L-methionine-dependent methyltransferases"/>
    <property type="match status" value="1"/>
</dbReference>
<dbReference type="Gene3D" id="3.40.50.150">
    <property type="entry name" value="Vaccinia Virus protein VP39"/>
    <property type="match status" value="1"/>
</dbReference>
<protein>
    <submittedName>
        <fullName evidence="2">Methyltransferase domain-containing protein</fullName>
    </submittedName>
</protein>
<accession>A0A4P6FCP6</accession>
<proteinExistence type="predicted"/>